<name>A0A9P6WQN1_9ASCO</name>
<dbReference type="InterPro" id="IPR035283">
    <property type="entry name" value="Fmp23"/>
</dbReference>
<organism evidence="1 2">
    <name type="scientific">Pichia californica</name>
    <dbReference type="NCBI Taxonomy" id="460514"/>
    <lineage>
        <taxon>Eukaryota</taxon>
        <taxon>Fungi</taxon>
        <taxon>Dikarya</taxon>
        <taxon>Ascomycota</taxon>
        <taxon>Saccharomycotina</taxon>
        <taxon>Pichiomycetes</taxon>
        <taxon>Pichiales</taxon>
        <taxon>Pichiaceae</taxon>
        <taxon>Pichia</taxon>
    </lineage>
</organism>
<dbReference type="Proteomes" id="UP000697127">
    <property type="component" value="Unassembled WGS sequence"/>
</dbReference>
<gene>
    <name evidence="1" type="ORF">C6P40_001629</name>
</gene>
<keyword evidence="2" id="KW-1185">Reference proteome</keyword>
<dbReference type="EMBL" id="PUHW01000002">
    <property type="protein sequence ID" value="KAG0691345.1"/>
    <property type="molecule type" value="Genomic_DNA"/>
</dbReference>
<evidence type="ECO:0000313" key="2">
    <source>
        <dbReference type="Proteomes" id="UP000697127"/>
    </source>
</evidence>
<proteinExistence type="predicted"/>
<protein>
    <submittedName>
        <fullName evidence="1">Uncharacterized protein</fullName>
    </submittedName>
</protein>
<dbReference type="AlphaFoldDB" id="A0A9P6WQN1"/>
<sequence>MYAKSSDTKADQDLINRVKMDAEMPRNSAIYAYQYFLKLSTQKNPILTKEYKQLPDDSQFIDKHYNDLIKYRDLICGVGGQFSEIPSACELFLRLSEVHPRRISQIESNNNTSANTSTISASTTTKIIDQLLKLQIERFDQLVIDLMNTLKLNGGHLFVLDLLIYNKQVFDHIEHTNHNV</sequence>
<evidence type="ECO:0000313" key="1">
    <source>
        <dbReference type="EMBL" id="KAG0691345.1"/>
    </source>
</evidence>
<reference evidence="1" key="1">
    <citation type="submission" date="2020-11" db="EMBL/GenBank/DDBJ databases">
        <title>Kefir isolates.</title>
        <authorList>
            <person name="Marcisauskas S."/>
            <person name="Kim Y."/>
            <person name="Blasche S."/>
        </authorList>
    </citation>
    <scope>NUCLEOTIDE SEQUENCE</scope>
    <source>
        <strain evidence="1">Olga-1</strain>
    </source>
</reference>
<accession>A0A9P6WQN1</accession>
<comment type="caution">
    <text evidence="1">The sequence shown here is derived from an EMBL/GenBank/DDBJ whole genome shotgun (WGS) entry which is preliminary data.</text>
</comment>
<dbReference type="OrthoDB" id="4029988at2759"/>
<dbReference type="Pfam" id="PF17315">
    <property type="entry name" value="FMP23"/>
    <property type="match status" value="1"/>
</dbReference>